<dbReference type="EMBL" id="JBEDUW010000006">
    <property type="protein sequence ID" value="KAK9921817.1"/>
    <property type="molecule type" value="Genomic_DNA"/>
</dbReference>
<gene>
    <name evidence="2" type="ORF">M0R45_030313</name>
</gene>
<feature type="region of interest" description="Disordered" evidence="1">
    <location>
        <begin position="1"/>
        <end position="40"/>
    </location>
</feature>
<name>A0AAW1WAQ7_RUBAR</name>
<feature type="region of interest" description="Disordered" evidence="1">
    <location>
        <begin position="82"/>
        <end position="121"/>
    </location>
</feature>
<feature type="compositionally biased region" description="Polar residues" evidence="1">
    <location>
        <begin position="90"/>
        <end position="121"/>
    </location>
</feature>
<evidence type="ECO:0000313" key="3">
    <source>
        <dbReference type="Proteomes" id="UP001457282"/>
    </source>
</evidence>
<comment type="caution">
    <text evidence="2">The sequence shown here is derived from an EMBL/GenBank/DDBJ whole genome shotgun (WGS) entry which is preliminary data.</text>
</comment>
<dbReference type="AlphaFoldDB" id="A0AAW1WAQ7"/>
<organism evidence="2 3">
    <name type="scientific">Rubus argutus</name>
    <name type="common">Southern blackberry</name>
    <dbReference type="NCBI Taxonomy" id="59490"/>
    <lineage>
        <taxon>Eukaryota</taxon>
        <taxon>Viridiplantae</taxon>
        <taxon>Streptophyta</taxon>
        <taxon>Embryophyta</taxon>
        <taxon>Tracheophyta</taxon>
        <taxon>Spermatophyta</taxon>
        <taxon>Magnoliopsida</taxon>
        <taxon>eudicotyledons</taxon>
        <taxon>Gunneridae</taxon>
        <taxon>Pentapetalae</taxon>
        <taxon>rosids</taxon>
        <taxon>fabids</taxon>
        <taxon>Rosales</taxon>
        <taxon>Rosaceae</taxon>
        <taxon>Rosoideae</taxon>
        <taxon>Rosoideae incertae sedis</taxon>
        <taxon>Rubus</taxon>
    </lineage>
</organism>
<proteinExistence type="predicted"/>
<accession>A0AAW1WAQ7</accession>
<dbReference type="Proteomes" id="UP001457282">
    <property type="component" value="Unassembled WGS sequence"/>
</dbReference>
<evidence type="ECO:0000256" key="1">
    <source>
        <dbReference type="SAM" id="MobiDB-lite"/>
    </source>
</evidence>
<reference evidence="2 3" key="1">
    <citation type="journal article" date="2023" name="G3 (Bethesda)">
        <title>A chromosome-length genome assembly and annotation of blackberry (Rubus argutus, cv. 'Hillquist').</title>
        <authorList>
            <person name="Bruna T."/>
            <person name="Aryal R."/>
            <person name="Dudchenko O."/>
            <person name="Sargent D.J."/>
            <person name="Mead D."/>
            <person name="Buti M."/>
            <person name="Cavallini A."/>
            <person name="Hytonen T."/>
            <person name="Andres J."/>
            <person name="Pham M."/>
            <person name="Weisz D."/>
            <person name="Mascagni F."/>
            <person name="Usai G."/>
            <person name="Natali L."/>
            <person name="Bassil N."/>
            <person name="Fernandez G.E."/>
            <person name="Lomsadze A."/>
            <person name="Armour M."/>
            <person name="Olukolu B."/>
            <person name="Poorten T."/>
            <person name="Britton C."/>
            <person name="Davik J."/>
            <person name="Ashrafi H."/>
            <person name="Aiden E.L."/>
            <person name="Borodovsky M."/>
            <person name="Worthington M."/>
        </authorList>
    </citation>
    <scope>NUCLEOTIDE SEQUENCE [LARGE SCALE GENOMIC DNA]</scope>
    <source>
        <strain evidence="2">PI 553951</strain>
    </source>
</reference>
<protein>
    <submittedName>
        <fullName evidence="2">Uncharacterized protein</fullName>
    </submittedName>
</protein>
<evidence type="ECO:0000313" key="2">
    <source>
        <dbReference type="EMBL" id="KAK9921817.1"/>
    </source>
</evidence>
<keyword evidence="3" id="KW-1185">Reference proteome</keyword>
<sequence length="121" mass="13351">MPSSLQIHKHKSSPPFLQSAHRPHQTKLSTPQKPPNHHHLSITFTSTQTQLTPQTTVQTPTHQAFTNPCPILSVSTTTPLLLPQPKQTTANINSNHSMAIPQSPTSKYHLETTSPTITEPQ</sequence>